<sequence length="67" mass="7369">ITSGSLNLSSRLSKAAIADQKIFCCHGVLLAELPSMENLNLRHIPNETVITKCIGKFCDTELDFFLS</sequence>
<reference evidence="1" key="2">
    <citation type="submission" date="2025-09" db="UniProtKB">
        <authorList>
            <consortium name="Ensembl"/>
        </authorList>
    </citation>
    <scope>IDENTIFICATION</scope>
</reference>
<dbReference type="Ensembl" id="ENSMSIT00000039872.1">
    <property type="protein sequence ID" value="ENSMSIP00000031627.1"/>
    <property type="gene ID" value="ENSMSIG00000026474.1"/>
</dbReference>
<proteinExistence type="predicted"/>
<protein>
    <submittedName>
        <fullName evidence="1">Uncharacterized protein</fullName>
    </submittedName>
</protein>
<dbReference type="AlphaFoldDB" id="A0A8C6N305"/>
<organism evidence="1 2">
    <name type="scientific">Mus spicilegus</name>
    <name type="common">Mound-building mouse</name>
    <dbReference type="NCBI Taxonomy" id="10103"/>
    <lineage>
        <taxon>Eukaryota</taxon>
        <taxon>Metazoa</taxon>
        <taxon>Chordata</taxon>
        <taxon>Craniata</taxon>
        <taxon>Vertebrata</taxon>
        <taxon>Euteleostomi</taxon>
        <taxon>Mammalia</taxon>
        <taxon>Eutheria</taxon>
        <taxon>Euarchontoglires</taxon>
        <taxon>Glires</taxon>
        <taxon>Rodentia</taxon>
        <taxon>Myomorpha</taxon>
        <taxon>Muroidea</taxon>
        <taxon>Muridae</taxon>
        <taxon>Murinae</taxon>
        <taxon>Mus</taxon>
        <taxon>Mus</taxon>
    </lineage>
</organism>
<accession>A0A8C6N305</accession>
<evidence type="ECO:0000313" key="1">
    <source>
        <dbReference type="Ensembl" id="ENSMSIP00000031627.1"/>
    </source>
</evidence>
<evidence type="ECO:0000313" key="2">
    <source>
        <dbReference type="Proteomes" id="UP000694415"/>
    </source>
</evidence>
<name>A0A8C6N305_MUSSI</name>
<dbReference type="Proteomes" id="UP000694415">
    <property type="component" value="Unplaced"/>
</dbReference>
<reference evidence="1" key="1">
    <citation type="submission" date="2025-08" db="UniProtKB">
        <authorList>
            <consortium name="Ensembl"/>
        </authorList>
    </citation>
    <scope>IDENTIFICATION</scope>
</reference>
<keyword evidence="2" id="KW-1185">Reference proteome</keyword>